<dbReference type="PANTHER" id="PTHR15495">
    <property type="entry name" value="NEGATIVE REGULATOR OF VESICLE FORMATION-RELATED"/>
    <property type="match status" value="1"/>
</dbReference>
<dbReference type="SUPFAM" id="SSF53474">
    <property type="entry name" value="alpha/beta-Hydrolases"/>
    <property type="match status" value="1"/>
</dbReference>
<sequence>MGQILTGIFALLALTLVAVFYQAGDDIVRNISPQGCRMSWMSPSYILQSNFNSSWTRFSTRYSLWLYREVGWEPNQAQGLPVLFIPGNAGSSHQVRSIASSAARQYFSSPYVIATDFMGRSMKPLDFFAVEFNEDLSAFHGPTLDSQTAYTSDALMYILSLYPPNTRIILLGHSMGGIVAISLLPSNSISTVITMSTPHTLPPARFDSRIDEIYARNMHILRQEPTPILSICGGATDLMIPSEFCILPSASSDAAIYRRTVFTSALEGAWTGVGHREMVWCHQVRWRVARAALELGAATSTEDKAVVLDKWLRDGHILPPVASPRVEIGLDDPAFYEMLPEDTHLVLKSPRGTRMYLLPVISSTISSSKFILYVSQGSILPVSPQKALLLHASVYFCWSSSRLSETNASISCTTLHPTTLKLVPNPAPGMPFPTPDEGSDESDGVVVFQADIPPLPEGVDNAWVGVRVEGADGQGWVIGAFDSEQMFTNHASALDLMFGKVFVDLSSNNSAALRSLIYMPNLLSNSLLVYRLTTTQVEHSQSCAESLLPPLLMHTSNPAETHYHSLSNHTSRSALLHTHSSAPYIPSVRSTLPRGVNLTIYSSGRTGCRDITGFEITVDWWASIGRLATRYPTTLVCWAVGIASIVLFHAWGPAEKGHMPSVSQSLTNFVKRTLPSLLISSFVVSSVPLPSDYYLGTEGELVFSPIAPLLVLIATGLVCISWYILVILIRKEYAAVQNSTLISLLIILLLIFVFVPWQVAYLGCWIIHLHTCATYHSPFSFPGSAPTLLVDDIPLLNQGPDNEEEMQDGQSDEDSNETRSGMLESSQFPSPQLHITSTNVYNQNTHILLLLTWLLPLAAPVLAVWVRTLLTAGYTTPFNGDHNFLKVAPVLVLVEYTSRRSETLLFSEKRISVRWGFIVLASVAFLAGSRTVFRVYDFANLQIALIVIARIGWRYFVRDGSSDSRSS</sequence>
<gene>
    <name evidence="15" type="ORF">SERLA73DRAFT_120757</name>
</gene>
<dbReference type="PANTHER" id="PTHR15495:SF7">
    <property type="entry name" value="GPI INOSITOL-DEACYLASE"/>
    <property type="match status" value="1"/>
</dbReference>
<keyword evidence="7 10" id="KW-0653">Protein transport</keyword>
<dbReference type="GO" id="GO:0006888">
    <property type="term" value="P:endoplasmic reticulum to Golgi vesicle-mediated transport"/>
    <property type="evidence" value="ECO:0007669"/>
    <property type="project" value="TreeGrafter"/>
</dbReference>
<evidence type="ECO:0000256" key="10">
    <source>
        <dbReference type="RuleBase" id="RU365011"/>
    </source>
</evidence>
<organism evidence="16">
    <name type="scientific">Serpula lacrymans var. lacrymans (strain S7.3)</name>
    <name type="common">Dry rot fungus</name>
    <dbReference type="NCBI Taxonomy" id="936435"/>
    <lineage>
        <taxon>Eukaryota</taxon>
        <taxon>Fungi</taxon>
        <taxon>Dikarya</taxon>
        <taxon>Basidiomycota</taxon>
        <taxon>Agaricomycotina</taxon>
        <taxon>Agaricomycetes</taxon>
        <taxon>Agaricomycetidae</taxon>
        <taxon>Boletales</taxon>
        <taxon>Coniophorineae</taxon>
        <taxon>Serpulaceae</taxon>
        <taxon>Serpula</taxon>
    </lineage>
</organism>
<keyword evidence="8 10" id="KW-1133">Transmembrane helix</keyword>
<dbReference type="InterPro" id="IPR039529">
    <property type="entry name" value="PGAP1/BST1"/>
</dbReference>
<dbReference type="OMA" id="WVRNLAV"/>
<keyword evidence="3 10" id="KW-0813">Transport</keyword>
<evidence type="ECO:0000259" key="14">
    <source>
        <dbReference type="Pfam" id="PF25140"/>
    </source>
</evidence>
<dbReference type="GO" id="GO:0006505">
    <property type="term" value="P:GPI anchor metabolic process"/>
    <property type="evidence" value="ECO:0007669"/>
    <property type="project" value="TreeGrafter"/>
</dbReference>
<feature type="transmembrane region" description="Helical" evidence="10">
    <location>
        <begin position="939"/>
        <end position="957"/>
    </location>
</feature>
<keyword evidence="6 10" id="KW-0256">Endoplasmic reticulum</keyword>
<comment type="function">
    <text evidence="10">Involved in inositol deacylation of GPI-anchored proteins which plays important roles in the quality control and ER-associated degradation of GPI-anchored proteins.</text>
</comment>
<feature type="transmembrane region" description="Helical" evidence="10">
    <location>
        <begin position="673"/>
        <end position="689"/>
    </location>
</feature>
<feature type="transmembrane region" description="Helical" evidence="10">
    <location>
        <begin position="741"/>
        <end position="768"/>
    </location>
</feature>
<proteinExistence type="inferred from homology"/>
<evidence type="ECO:0000259" key="13">
    <source>
        <dbReference type="Pfam" id="PF07819"/>
    </source>
</evidence>
<keyword evidence="4 10" id="KW-0812">Transmembrane</keyword>
<dbReference type="GO" id="GO:0015031">
    <property type="term" value="P:protein transport"/>
    <property type="evidence" value="ECO:0007669"/>
    <property type="project" value="UniProtKB-KW"/>
</dbReference>
<dbReference type="Gene3D" id="3.40.50.1820">
    <property type="entry name" value="alpha/beta hydrolase"/>
    <property type="match status" value="1"/>
</dbReference>
<dbReference type="AlphaFoldDB" id="F8PPW4"/>
<evidence type="ECO:0000313" key="16">
    <source>
        <dbReference type="Proteomes" id="UP000008063"/>
    </source>
</evidence>
<feature type="domain" description="GPI inositol-deacylase PGAP1-like alpha/beta" evidence="13">
    <location>
        <begin position="77"/>
        <end position="294"/>
    </location>
</feature>
<dbReference type="EMBL" id="GL945477">
    <property type="protein sequence ID" value="EGO02118.1"/>
    <property type="molecule type" value="Genomic_DNA"/>
</dbReference>
<evidence type="ECO:0000256" key="1">
    <source>
        <dbReference type="ARBA" id="ARBA00004477"/>
    </source>
</evidence>
<dbReference type="GO" id="GO:0050185">
    <property type="term" value="F:phosphatidylinositol deacylase activity"/>
    <property type="evidence" value="ECO:0007669"/>
    <property type="project" value="TreeGrafter"/>
</dbReference>
<feature type="transmembrane region" description="Helical" evidence="10">
    <location>
        <begin position="915"/>
        <end position="933"/>
    </location>
</feature>
<dbReference type="InterPro" id="IPR029058">
    <property type="entry name" value="AB_hydrolase_fold"/>
</dbReference>
<keyword evidence="12" id="KW-0732">Signal</keyword>
<evidence type="ECO:0000256" key="9">
    <source>
        <dbReference type="ARBA" id="ARBA00023136"/>
    </source>
</evidence>
<dbReference type="STRING" id="936435.F8PPW4"/>
<keyword evidence="9 10" id="KW-0472">Membrane</keyword>
<evidence type="ECO:0000256" key="11">
    <source>
        <dbReference type="SAM" id="MobiDB-lite"/>
    </source>
</evidence>
<protein>
    <recommendedName>
        <fullName evidence="10">GPI inositol-deacylase</fullName>
        <ecNumber evidence="10">3.1.-.-</ecNumber>
    </recommendedName>
</protein>
<comment type="subcellular location">
    <subcellularLocation>
        <location evidence="1">Endoplasmic reticulum membrane</location>
        <topology evidence="1">Multi-pass membrane protein</topology>
    </subcellularLocation>
</comment>
<dbReference type="eggNOG" id="KOG3724">
    <property type="taxonomic scope" value="Eukaryota"/>
</dbReference>
<dbReference type="InterPro" id="IPR056824">
    <property type="entry name" value="PGAP1_TMD"/>
</dbReference>
<evidence type="ECO:0000256" key="5">
    <source>
        <dbReference type="ARBA" id="ARBA00022801"/>
    </source>
</evidence>
<dbReference type="FunCoup" id="F8PPW4">
    <property type="interactions" value="152"/>
</dbReference>
<dbReference type="HOGENOM" id="CLU_006103_0_0_1"/>
<evidence type="ECO:0000256" key="6">
    <source>
        <dbReference type="ARBA" id="ARBA00022824"/>
    </source>
</evidence>
<evidence type="ECO:0000256" key="3">
    <source>
        <dbReference type="ARBA" id="ARBA00022448"/>
    </source>
</evidence>
<feature type="transmembrane region" description="Helical" evidence="10">
    <location>
        <begin position="847"/>
        <end position="866"/>
    </location>
</feature>
<dbReference type="Proteomes" id="UP000008063">
    <property type="component" value="Unassembled WGS sequence"/>
</dbReference>
<dbReference type="InParanoid" id="F8PPW4"/>
<reference evidence="16" key="1">
    <citation type="journal article" date="2011" name="Science">
        <title>The plant cell wall-decomposing machinery underlies the functional diversity of forest fungi.</title>
        <authorList>
            <person name="Eastwood D.C."/>
            <person name="Floudas D."/>
            <person name="Binder M."/>
            <person name="Majcherczyk A."/>
            <person name="Schneider P."/>
            <person name="Aerts A."/>
            <person name="Asiegbu F.O."/>
            <person name="Baker S.E."/>
            <person name="Barry K."/>
            <person name="Bendiksby M."/>
            <person name="Blumentritt M."/>
            <person name="Coutinho P.M."/>
            <person name="Cullen D."/>
            <person name="de Vries R.P."/>
            <person name="Gathman A."/>
            <person name="Goodell B."/>
            <person name="Henrissat B."/>
            <person name="Ihrmark K."/>
            <person name="Kauserud H."/>
            <person name="Kohler A."/>
            <person name="LaButti K."/>
            <person name="Lapidus A."/>
            <person name="Lavin J.L."/>
            <person name="Lee Y.-H."/>
            <person name="Lindquist E."/>
            <person name="Lilly W."/>
            <person name="Lucas S."/>
            <person name="Morin E."/>
            <person name="Murat C."/>
            <person name="Oguiza J.A."/>
            <person name="Park J."/>
            <person name="Pisabarro A.G."/>
            <person name="Riley R."/>
            <person name="Rosling A."/>
            <person name="Salamov A."/>
            <person name="Schmidt O."/>
            <person name="Schmutz J."/>
            <person name="Skrede I."/>
            <person name="Stenlid J."/>
            <person name="Wiebenga A."/>
            <person name="Xie X."/>
            <person name="Kuees U."/>
            <person name="Hibbett D.S."/>
            <person name="Hoffmeister D."/>
            <person name="Hoegberg N."/>
            <person name="Martin F."/>
            <person name="Grigoriev I.V."/>
            <person name="Watkinson S.C."/>
        </authorList>
    </citation>
    <scope>NUCLEOTIDE SEQUENCE [LARGE SCALE GENOMIC DNA]</scope>
    <source>
        <strain evidence="16">strain S7.3</strain>
    </source>
</reference>
<feature type="domain" description="GPI inositol-deacylase transmembrane" evidence="14">
    <location>
        <begin position="669"/>
        <end position="948"/>
    </location>
</feature>
<dbReference type="OrthoDB" id="348976at2759"/>
<dbReference type="GO" id="GO:0005789">
    <property type="term" value="C:endoplasmic reticulum membrane"/>
    <property type="evidence" value="ECO:0007669"/>
    <property type="project" value="UniProtKB-SubCell"/>
</dbReference>
<dbReference type="EC" id="3.1.-.-" evidence="10"/>
<feature type="chain" id="PRO_5003376819" description="GPI inositol-deacylase" evidence="12">
    <location>
        <begin position="24"/>
        <end position="967"/>
    </location>
</feature>
<evidence type="ECO:0000313" key="15">
    <source>
        <dbReference type="EMBL" id="EGO02118.1"/>
    </source>
</evidence>
<keyword evidence="16" id="KW-1185">Reference proteome</keyword>
<dbReference type="Pfam" id="PF25140">
    <property type="entry name" value="PGAP1_TMD"/>
    <property type="match status" value="1"/>
</dbReference>
<dbReference type="Pfam" id="PF07819">
    <property type="entry name" value="PGAP1"/>
    <property type="match status" value="1"/>
</dbReference>
<feature type="transmembrane region" description="Helical" evidence="10">
    <location>
        <begin position="631"/>
        <end position="652"/>
    </location>
</feature>
<feature type="compositionally biased region" description="Acidic residues" evidence="11">
    <location>
        <begin position="801"/>
        <end position="815"/>
    </location>
</feature>
<comment type="similarity">
    <text evidence="2 10">Belongs to the GPI inositol-deacylase family.</text>
</comment>
<feature type="transmembrane region" description="Helical" evidence="10">
    <location>
        <begin position="709"/>
        <end position="729"/>
    </location>
</feature>
<evidence type="ECO:0000256" key="2">
    <source>
        <dbReference type="ARBA" id="ARBA00006931"/>
    </source>
</evidence>
<feature type="region of interest" description="Disordered" evidence="11">
    <location>
        <begin position="800"/>
        <end position="830"/>
    </location>
</feature>
<dbReference type="InterPro" id="IPR012908">
    <property type="entry name" value="PGAP1-ab_dom-like"/>
</dbReference>
<keyword evidence="5 10" id="KW-0378">Hydrolase</keyword>
<accession>F8PPW4</accession>
<name>F8PPW4_SERL3</name>
<evidence type="ECO:0000256" key="12">
    <source>
        <dbReference type="SAM" id="SignalP"/>
    </source>
</evidence>
<evidence type="ECO:0000256" key="7">
    <source>
        <dbReference type="ARBA" id="ARBA00022927"/>
    </source>
</evidence>
<feature type="signal peptide" evidence="12">
    <location>
        <begin position="1"/>
        <end position="23"/>
    </location>
</feature>
<evidence type="ECO:0000256" key="8">
    <source>
        <dbReference type="ARBA" id="ARBA00022989"/>
    </source>
</evidence>
<evidence type="ECO:0000256" key="4">
    <source>
        <dbReference type="ARBA" id="ARBA00022692"/>
    </source>
</evidence>